<feature type="region of interest" description="Disordered" evidence="1">
    <location>
        <begin position="60"/>
        <end position="92"/>
    </location>
</feature>
<accession>A0A024HJ11</accession>
<dbReference type="STRING" id="1301098.PKB_3101"/>
<dbReference type="OrthoDB" id="6091599at2"/>
<feature type="compositionally biased region" description="Low complexity" evidence="1">
    <location>
        <begin position="72"/>
        <end position="92"/>
    </location>
</feature>
<dbReference type="RefSeq" id="WP_084166655.1">
    <property type="nucleotide sequence ID" value="NZ_HG322950.1"/>
</dbReference>
<organism evidence="3 4">
    <name type="scientific">Pseudomonas knackmussii (strain DSM 6978 / CCUG 54928 / LMG 23759 / B13)</name>
    <dbReference type="NCBI Taxonomy" id="1301098"/>
    <lineage>
        <taxon>Bacteria</taxon>
        <taxon>Pseudomonadati</taxon>
        <taxon>Pseudomonadota</taxon>
        <taxon>Gammaproteobacteria</taxon>
        <taxon>Pseudomonadales</taxon>
        <taxon>Pseudomonadaceae</taxon>
        <taxon>Pseudomonas</taxon>
    </lineage>
</organism>
<evidence type="ECO:0000259" key="2">
    <source>
        <dbReference type="Pfam" id="PF14252"/>
    </source>
</evidence>
<dbReference type="eggNOG" id="COG2931">
    <property type="taxonomic scope" value="Bacteria"/>
</dbReference>
<dbReference type="PATRIC" id="fig|1301098.3.peg.3127"/>
<proteinExistence type="predicted"/>
<dbReference type="eggNOG" id="COG5625">
    <property type="taxonomic scope" value="Bacteria"/>
</dbReference>
<feature type="compositionally biased region" description="Low complexity" evidence="1">
    <location>
        <begin position="590"/>
        <end position="605"/>
    </location>
</feature>
<feature type="domain" description="DUF4347" evidence="2">
    <location>
        <begin position="97"/>
        <end position="255"/>
    </location>
</feature>
<feature type="region of interest" description="Disordered" evidence="1">
    <location>
        <begin position="581"/>
        <end position="609"/>
    </location>
</feature>
<evidence type="ECO:0000256" key="1">
    <source>
        <dbReference type="SAM" id="MobiDB-lite"/>
    </source>
</evidence>
<dbReference type="InterPro" id="IPR025592">
    <property type="entry name" value="DUF4347"/>
</dbReference>
<dbReference type="EMBL" id="HG322950">
    <property type="protein sequence ID" value="CDF84448.1"/>
    <property type="molecule type" value="Genomic_DNA"/>
</dbReference>
<dbReference type="PANTHER" id="PTHR14139:SF2">
    <property type="entry name" value="CALSYNTENIN-1"/>
    <property type="match status" value="1"/>
</dbReference>
<dbReference type="HOGENOM" id="CLU_000730_0_0_6"/>
<reference evidence="3 4" key="2">
    <citation type="submission" date="2014-05" db="EMBL/GenBank/DDBJ databases">
        <title>Genome sequence of the 3-chlorobenzoate degrading bacterium Pseudomonas knackmussii B13 shows multiple evidence for horizontal gene transfer.</title>
        <authorList>
            <person name="Miyazaki R."/>
            <person name="Bertelli C."/>
            <person name="Falquet L."/>
            <person name="Robinson-Rechavi M."/>
            <person name="Gharib W."/>
            <person name="Roy S."/>
            <person name="Van der Meer J.R."/>
        </authorList>
    </citation>
    <scope>NUCLEOTIDE SEQUENCE [LARGE SCALE GENOMIC DNA]</scope>
    <source>
        <strain evidence="3 4">B13</strain>
    </source>
</reference>
<reference evidence="3 4" key="1">
    <citation type="submission" date="2013-03" db="EMBL/GenBank/DDBJ databases">
        <authorList>
            <person name="Linke B."/>
        </authorList>
    </citation>
    <scope>NUCLEOTIDE SEQUENCE [LARGE SCALE GENOMIC DNA]</scope>
    <source>
        <strain evidence="3 4">B13</strain>
    </source>
</reference>
<name>A0A024HJ11_PSEKB</name>
<dbReference type="Pfam" id="PF14252">
    <property type="entry name" value="DUF4347"/>
    <property type="match status" value="1"/>
</dbReference>
<evidence type="ECO:0000313" key="3">
    <source>
        <dbReference type="EMBL" id="CDF84448.1"/>
    </source>
</evidence>
<evidence type="ECO:0000313" key="4">
    <source>
        <dbReference type="Proteomes" id="UP000025241"/>
    </source>
</evidence>
<keyword evidence="4" id="KW-1185">Reference proteome</keyword>
<dbReference type="eggNOG" id="COG3210">
    <property type="taxonomic scope" value="Bacteria"/>
</dbReference>
<gene>
    <name evidence="3" type="ORF">PKB_3101</name>
</gene>
<sequence length="2869" mass="283992">MQWMKRVFGETVRRQQETPDVQPTLIMALEPRMMFDGAVAASVGEAAKPTDTQDAVADKGAAATHSKDSDSSHAAATGDVRSSDAGQGAQAGSGRNVVFVDSRVEDAKQLLQGVASNTDVVFLDRNGNGVQQMAQYLAAHPGAASVQIIAHGNAGDLWLGNSYVSAENIADYGASLNQLGANMQAGGDILVYACSTAQGERGQTFVDELASLTGRDVAASNDRTGAGSDWDLEVTTGNIEARSVLSQASEAAYGHDLAIITVTSNADSGAGTLRNAIASAQAGDTITFSSAMTVNLSSGQLSIGKSLTIEGDIDGNGTADVTIDAHQTSRVLVITTGTVKLDGLVLTGGLLSGNGGDYNSVNGKDALGAGLAVTGGTVTLTHSSVTANAAAGGGGNGGGAGYGYGGGGGGGFNGVGGARGGNYSPAYAGQSGGSGVGGRGGFYVGISNGVNYVGKGGNTSGGTGGAANTGFAAGGSGGRAGSAGSGYIGGGGAGSGASLAASVGTGGNAAGGIYIASGATLYVATTSITKNLGAGGGGAGSSYSVAGANGGIGVGGILNKGTLHYDSTSVNLLSGQQNYGQGGAGGGAQHGQATGSAGSGTNTGNENLTTAGAGTVDSSWSPDIAPTNTTSGGTTAFIEGNNTVSTPVVVDSGFTVSDPDNTSLASATVSVTGNFHSAEDVLSFTNNGSTMGNIVGSYNSATGVLTLTSAGGSATLAQWQTALRAVTYSDTSDTPDTGNRTVSFTVNDGSSDSAVTSKTLTVASTDDTPVVTTSGGTTAFVEGNNATSTPVVVDSGITVNDLDNPTLSSATVAITGNFHSAEDVLAFSNDGSTMGDIVGSYNAATGLLTLTSAGSATLAQWQAALRAVTYTNSSESPNTATRTLSFAANDGTATGNAATRTVGVTSVDDTPIATASGGATAASENLPAVIDAGLVLSDLDNTTLASATVSITSNFHIGEDVLAFSNDGSTMGNILASYNATTGVLTLTSASASATLAQWQAALRSVTYTDTADAPNTADRSVSFAVNDGTTNSLAATKTVSVTAVNDAPLVTASGGSAAFVAGDNSVSTPVAIDSGITLSDPDNTTLASATVAITGNFHSGEDVLSFTNNGSTMGNITASYNAATGILTLTSASASATLAQWQAALRSVTYTDTAITPNTSTRTISFTVNDGAADSVATSRTVTVAATDQTPILATSGGTSAFTEGDNVASTPVVIDAGLTVSDLDNLTLSSATVSITGNFNSGEDVLAFSNDGSTMGNIVASYNAGTGVLTLTSSGGQATLAQWQAALRAVTYGNASDTPSTASRVVSFSVSDGSKTSAAATRTVSVTAVDDAPVLTASGGTAAVTEANNTASTPVVIDGGLTVSDLDNGTLASATVAVTGNFQSGEDVLSFTNNGSTMGNIVGSYNAATGILTLTSAGANATLAQWQAALRAVTYTDTSDSPNTGNRSIGFSVNDGSKDSAPVTRTVSVTAVNDTPVLGVDSGSAAFVAGDNTASTPVAIDSGITISDLDNTSLASATISITGNFHPGEDVLSFVNDGSTMGNIAASFNAATGVLTLTSAGASATLAQWQAALRSVTYTDTAVTPNTATRTVSFQVNDGTDGSNVGTRTITVSAVDQTPIVTAGSGSSVFTKGGAPVAIDSGITVSDLDNTTLATATVAITGNFHSGEDLLAFTNSNSALFGNIVASYNVGTGVMTLSSAGATATLAQWQNALEAVTYSNGSSTPNAATRTISFAVNDGSKTSAAATHAVDVLVNPSVLSVSATTANGAYKVGDTISITVTFDQAVNVDTSGGSPTLLLETGATDRTATYQSGNGTNTLIFTYTVQAGDQSADLDFASTSALSLNGATIRNATSDDAILTLASPGAAGSLGANKAIVIDGVAPTVSSVSVPANGTYPAGGNLDFIVNYSENVTVDTSGGTPYIDVTLDTGGTVRAQYLAGSGTSALTFRLVLASGQVDSNGVSLGSSVQLNGGALRDLAGNAAVTTLNSVGSTAGVLVDGVAPTPSGIARVEAASNNATSLHYTVTFDEAVSGVDASDFTLVGTGTAAGSISSVTQIDARTYTVLIGSVSGDGTLRLDLNASGTGITDLAGNPVSGGLQGGVYTLDHTAPDVTSVAVPSNGYYRAGDLLSFTVNASEAVTVDTSGATPRLALTIGSRTVYANYVSGSGSTALVFQYQVQAGDNDADGITVGALQTNGGSLRDAVGNDAVTTLNSVGSTAAVLVDTTVPTVASVSVPAAGDYKAGALLDFTVNASEAITLNTLGGVPRLALDIGGRTVYANYVSGSGTSALVFQYQVQAGDNDADGIAVLGLDANGGSLHDVAGNALALGLNNVADPSGVQVDTRAPQVSSVTAIAAGDYKAGQVLTFTVDTDEPITLDTSGGAPRLALDIGGRTVYADYVSGSATTLQFQYQIQPGDNDADGIQILSLQSNGSTLRDAAGNDLQAGLRNVRDTSSVLVDTTAPTATTLVRANPSPSNAGTVDFDVSFSERVDGLAATSFTLQATGTASGQILSVTRLNDQTWRVTVGNVGGDGNLTLSLRADNQVQDRAGNSLQQGLQGPAYALDHSSPQVNGVQVPADGRYSVGQSLKFTVGYNEAVVVDTSGGVPRIAITLAQGGTAYANYVSGSGTQQLVFAYTVQAGQTDNDGIQLGDQILTNGGRLSDAVGNAASLQLGALPSTAGVLVQGSLSDGDPQFRTDQGTRPVVIVNSGSPSNGPFVPSPLQHAGPPVLGMPPLLDSSNLGQAQSAFTSLFREAPSQSQFALIFSNASSSGHGDGAGMGFLGFGGGDAGVFATSSLSSVFDAAQQGTDEALSAFDHRGGNVFGGLHGAFATPGLGQQLHEMNQREQRQVADLAKALGELGQERPAS</sequence>
<dbReference type="PANTHER" id="PTHR14139">
    <property type="entry name" value="CALSYNTENIN"/>
    <property type="match status" value="1"/>
</dbReference>
<dbReference type="Proteomes" id="UP000025241">
    <property type="component" value="Chromosome I"/>
</dbReference>
<protein>
    <recommendedName>
        <fullName evidence="2">DUF4347 domain-containing protein</fullName>
    </recommendedName>
</protein>
<dbReference type="KEGG" id="pkc:PKB_3101"/>